<dbReference type="InterPro" id="IPR011712">
    <property type="entry name" value="Sig_transdc_His_kin_sub3_dim/P"/>
</dbReference>
<evidence type="ECO:0000256" key="1">
    <source>
        <dbReference type="PROSITE-ProRule" id="PRU00339"/>
    </source>
</evidence>
<proteinExistence type="predicted"/>
<comment type="caution">
    <text evidence="5">The sequence shown here is derived from an EMBL/GenBank/DDBJ whole genome shotgun (WGS) entry which is preliminary data.</text>
</comment>
<keyword evidence="1" id="KW-0802">TPR repeat</keyword>
<evidence type="ECO:0000256" key="2">
    <source>
        <dbReference type="SAM" id="Coils"/>
    </source>
</evidence>
<keyword evidence="3" id="KW-1133">Transmembrane helix</keyword>
<dbReference type="Pfam" id="PF07730">
    <property type="entry name" value="HisKA_3"/>
    <property type="match status" value="1"/>
</dbReference>
<accession>A0ABQ0W7V9</accession>
<feature type="domain" description="Signal transduction histidine kinase subgroup 3 dimerisation and phosphoacceptor" evidence="4">
    <location>
        <begin position="428"/>
        <end position="458"/>
    </location>
</feature>
<keyword evidence="3" id="KW-0472">Membrane</keyword>
<feature type="coiled-coil region" evidence="2">
    <location>
        <begin position="408"/>
        <end position="435"/>
    </location>
</feature>
<reference evidence="5 6" key="1">
    <citation type="submission" date="2019-07" db="EMBL/GenBank/DDBJ databases">
        <title>Whole genome shotgun sequence of Sphingobacterium mizutaii NBRC 14946.</title>
        <authorList>
            <person name="Hosoyama A."/>
            <person name="Uohara A."/>
            <person name="Ohji S."/>
            <person name="Ichikawa N."/>
        </authorList>
    </citation>
    <scope>NUCLEOTIDE SEQUENCE [LARGE SCALE GENOMIC DNA]</scope>
    <source>
        <strain evidence="5 6">NBRC 14946</strain>
    </source>
</reference>
<evidence type="ECO:0000313" key="6">
    <source>
        <dbReference type="Proteomes" id="UP000321676"/>
    </source>
</evidence>
<evidence type="ECO:0000256" key="3">
    <source>
        <dbReference type="SAM" id="Phobius"/>
    </source>
</evidence>
<dbReference type="SMART" id="SM00028">
    <property type="entry name" value="TPR"/>
    <property type="match status" value="2"/>
</dbReference>
<sequence>MASGQELPALESKLNQAKTKEEKFNALVKLSDYWSYRDTAKAFETLRQAQPLIEGKDFLQGIYLFYEAGIYYGYDNPRSQKLYLEAEEFLKKIDRPTAYGYRARLWHNYGSLEQQADNDKSFLDITLTYSIPFAIKSGDNDLLLSYFTDVGLVFYNNKEYQKALDYFEKAVSLVRTPEQESANLLFAYLNMFDLFYSMKEIEKGDRVLSKAESLLNKLEDKKFAAVYYKNKARSQIHKKNYKEALRSIEKGLEWAKEYNSYWDFYYLKYEKVVVYNLIENYQAAKIELEELLKDPRGTVMTKNRLGLMSDLAEMEAKLGNMGAAYQLIRKHKQMSDSLSSLDFKKQMAELETRYRTKEKEQEIVLLENRNLLNRAILIGGLLLTSIFGLWIWYAWNVRKRRNMKDTLLLKQQREIDVAKALVDGEEQERKRLARELHDGLLGRVTGLKMNVERIARDSEQKD</sequence>
<dbReference type="Gene3D" id="1.25.40.10">
    <property type="entry name" value="Tetratricopeptide repeat domain"/>
    <property type="match status" value="2"/>
</dbReference>
<keyword evidence="3" id="KW-0812">Transmembrane</keyword>
<gene>
    <name evidence="5" type="ORF">SMI01S_35900</name>
</gene>
<dbReference type="PROSITE" id="PS50005">
    <property type="entry name" value="TPR"/>
    <property type="match status" value="1"/>
</dbReference>
<keyword evidence="6" id="KW-1185">Reference proteome</keyword>
<feature type="repeat" description="TPR" evidence="1">
    <location>
        <begin position="144"/>
        <end position="177"/>
    </location>
</feature>
<dbReference type="InterPro" id="IPR011990">
    <property type="entry name" value="TPR-like_helical_dom_sf"/>
</dbReference>
<evidence type="ECO:0000313" key="5">
    <source>
        <dbReference type="EMBL" id="GEM69984.1"/>
    </source>
</evidence>
<dbReference type="Gene3D" id="1.20.5.1930">
    <property type="match status" value="1"/>
</dbReference>
<evidence type="ECO:0000259" key="4">
    <source>
        <dbReference type="Pfam" id="PF07730"/>
    </source>
</evidence>
<organism evidence="5 6">
    <name type="scientific">Sphingobacterium mizutaii NBRC 14946 = DSM 11724</name>
    <dbReference type="NCBI Taxonomy" id="1220576"/>
    <lineage>
        <taxon>Bacteria</taxon>
        <taxon>Pseudomonadati</taxon>
        <taxon>Bacteroidota</taxon>
        <taxon>Sphingobacteriia</taxon>
        <taxon>Sphingobacteriales</taxon>
        <taxon>Sphingobacteriaceae</taxon>
        <taxon>Sphingobacterium</taxon>
    </lineage>
</organism>
<dbReference type="InterPro" id="IPR019734">
    <property type="entry name" value="TPR_rpt"/>
</dbReference>
<keyword evidence="2" id="KW-0175">Coiled coil</keyword>
<dbReference type="Proteomes" id="UP000321676">
    <property type="component" value="Unassembled WGS sequence"/>
</dbReference>
<protein>
    <recommendedName>
        <fullName evidence="4">Signal transduction histidine kinase subgroup 3 dimerisation and phosphoacceptor domain-containing protein</fullName>
    </recommendedName>
</protein>
<feature type="transmembrane region" description="Helical" evidence="3">
    <location>
        <begin position="375"/>
        <end position="395"/>
    </location>
</feature>
<dbReference type="EMBL" id="BJXH01000057">
    <property type="protein sequence ID" value="GEM69984.1"/>
    <property type="molecule type" value="Genomic_DNA"/>
</dbReference>
<name>A0ABQ0W7V9_9SPHI</name>
<dbReference type="SUPFAM" id="SSF48452">
    <property type="entry name" value="TPR-like"/>
    <property type="match status" value="1"/>
</dbReference>